<dbReference type="InterPro" id="IPR036390">
    <property type="entry name" value="WH_DNA-bd_sf"/>
</dbReference>
<organism evidence="5 6">
    <name type="scientific">Sphaerochaeta pleomorpha (strain ATCC BAA-1885 / DSM 22778 / Grapes)</name>
    <dbReference type="NCBI Taxonomy" id="158190"/>
    <lineage>
        <taxon>Bacteria</taxon>
        <taxon>Pseudomonadati</taxon>
        <taxon>Spirochaetota</taxon>
        <taxon>Spirochaetia</taxon>
        <taxon>Spirochaetales</taxon>
        <taxon>Sphaerochaetaceae</taxon>
        <taxon>Sphaerochaeta</taxon>
    </lineage>
</organism>
<feature type="domain" description="HTH marR-type" evidence="4">
    <location>
        <begin position="1"/>
        <end position="131"/>
    </location>
</feature>
<accession>G8QQH9</accession>
<dbReference type="EMBL" id="CP003155">
    <property type="protein sequence ID" value="AEV30909.1"/>
    <property type="molecule type" value="Genomic_DNA"/>
</dbReference>
<keyword evidence="1" id="KW-0805">Transcription regulation</keyword>
<dbReference type="GO" id="GO:0003677">
    <property type="term" value="F:DNA binding"/>
    <property type="evidence" value="ECO:0007669"/>
    <property type="project" value="UniProtKB-KW"/>
</dbReference>
<dbReference type="AlphaFoldDB" id="G8QQH9"/>
<dbReference type="HOGENOM" id="CLU_083287_18_0_12"/>
<dbReference type="GO" id="GO:0003700">
    <property type="term" value="F:DNA-binding transcription factor activity"/>
    <property type="evidence" value="ECO:0007669"/>
    <property type="project" value="InterPro"/>
</dbReference>
<evidence type="ECO:0000256" key="1">
    <source>
        <dbReference type="ARBA" id="ARBA00023015"/>
    </source>
</evidence>
<dbReference type="PANTHER" id="PTHR42756">
    <property type="entry name" value="TRANSCRIPTIONAL REGULATOR, MARR"/>
    <property type="match status" value="1"/>
</dbReference>
<dbReference type="Gene3D" id="1.10.10.10">
    <property type="entry name" value="Winged helix-like DNA-binding domain superfamily/Winged helix DNA-binding domain"/>
    <property type="match status" value="1"/>
</dbReference>
<dbReference type="eggNOG" id="COG1846">
    <property type="taxonomic scope" value="Bacteria"/>
</dbReference>
<dbReference type="Pfam" id="PF01047">
    <property type="entry name" value="MarR"/>
    <property type="match status" value="1"/>
</dbReference>
<proteinExistence type="predicted"/>
<evidence type="ECO:0000259" key="4">
    <source>
        <dbReference type="PROSITE" id="PS50995"/>
    </source>
</evidence>
<evidence type="ECO:0000313" key="6">
    <source>
        <dbReference type="Proteomes" id="UP000005632"/>
    </source>
</evidence>
<keyword evidence="6" id="KW-1185">Reference proteome</keyword>
<dbReference type="PROSITE" id="PS50995">
    <property type="entry name" value="HTH_MARR_2"/>
    <property type="match status" value="1"/>
</dbReference>
<keyword evidence="3" id="KW-0804">Transcription</keyword>
<evidence type="ECO:0000313" key="5">
    <source>
        <dbReference type="EMBL" id="AEV30909.1"/>
    </source>
</evidence>
<dbReference type="InterPro" id="IPR023187">
    <property type="entry name" value="Tscrpt_reg_MarR-type_CS"/>
</dbReference>
<dbReference type="PANTHER" id="PTHR42756:SF1">
    <property type="entry name" value="TRANSCRIPTIONAL REPRESSOR OF EMRAB OPERON"/>
    <property type="match status" value="1"/>
</dbReference>
<sequence length="145" mass="16477">MFMKQLSAIAKYWCIYAHKNLQSLEIVGSEHSVIMYLSIQNNISQDTLSTQLVLDKGTIAKILVKLEQKGLVSRVVNEQNKREKIVSLTEKGEEEVKSVYAIVNLWETELLEGISETDQTIFLDVLTSMTERAKSLSVLEKETKI</sequence>
<dbReference type="InterPro" id="IPR000835">
    <property type="entry name" value="HTH_MarR-typ"/>
</dbReference>
<evidence type="ECO:0000256" key="3">
    <source>
        <dbReference type="ARBA" id="ARBA00023163"/>
    </source>
</evidence>
<reference evidence="5 6" key="1">
    <citation type="submission" date="2011-11" db="EMBL/GenBank/DDBJ databases">
        <title>Complete sequence of Spirochaeta sp. grapes.</title>
        <authorList>
            <consortium name="US DOE Joint Genome Institute"/>
            <person name="Lucas S."/>
            <person name="Han J."/>
            <person name="Lapidus A."/>
            <person name="Cheng J.-F."/>
            <person name="Goodwin L."/>
            <person name="Pitluck S."/>
            <person name="Peters L."/>
            <person name="Ovchinnikova G."/>
            <person name="Munk A.C."/>
            <person name="Detter J.C."/>
            <person name="Han C."/>
            <person name="Tapia R."/>
            <person name="Land M."/>
            <person name="Hauser L."/>
            <person name="Kyrpides N."/>
            <person name="Ivanova N."/>
            <person name="Pagani I."/>
            <person name="Ritalahtilisa K."/>
            <person name="Loeffler F."/>
            <person name="Woyke T."/>
        </authorList>
    </citation>
    <scope>NUCLEOTIDE SEQUENCE [LARGE SCALE GENOMIC DNA]</scope>
    <source>
        <strain evidence="6">ATCC BAA-1885 / DSM 22778 / Grapes</strain>
    </source>
</reference>
<dbReference type="KEGG" id="sgp:SpiGrapes_3163"/>
<gene>
    <name evidence="5" type="ordered locus">SpiGrapes_3163</name>
</gene>
<dbReference type="SUPFAM" id="SSF46785">
    <property type="entry name" value="Winged helix' DNA-binding domain"/>
    <property type="match status" value="1"/>
</dbReference>
<dbReference type="PRINTS" id="PR00598">
    <property type="entry name" value="HTHMARR"/>
</dbReference>
<dbReference type="InterPro" id="IPR036388">
    <property type="entry name" value="WH-like_DNA-bd_sf"/>
</dbReference>
<dbReference type="PROSITE" id="PS01117">
    <property type="entry name" value="HTH_MARR_1"/>
    <property type="match status" value="1"/>
</dbReference>
<dbReference type="Proteomes" id="UP000005632">
    <property type="component" value="Chromosome"/>
</dbReference>
<evidence type="ECO:0000256" key="2">
    <source>
        <dbReference type="ARBA" id="ARBA00023125"/>
    </source>
</evidence>
<dbReference type="SMART" id="SM00347">
    <property type="entry name" value="HTH_MARR"/>
    <property type="match status" value="1"/>
</dbReference>
<name>G8QQH9_SPHPG</name>
<keyword evidence="2" id="KW-0238">DNA-binding</keyword>
<protein>
    <submittedName>
        <fullName evidence="5">Transcriptional regulator</fullName>
    </submittedName>
</protein>
<dbReference type="STRING" id="158190.SpiGrapes_3163"/>